<feature type="domain" description="IPT/TIG" evidence="2">
    <location>
        <begin position="2813"/>
        <end position="2898"/>
    </location>
</feature>
<feature type="domain" description="IPT/TIG" evidence="2">
    <location>
        <begin position="846"/>
        <end position="934"/>
    </location>
</feature>
<keyword evidence="4" id="KW-1185">Reference proteome</keyword>
<reference evidence="3" key="3">
    <citation type="submission" date="2015-02" db="UniProtKB">
        <authorList>
            <consortium name="EnsemblProtists"/>
        </authorList>
    </citation>
    <scope>IDENTIFICATION</scope>
    <source>
        <strain evidence="3">DAOM BR144</strain>
    </source>
</reference>
<feature type="domain" description="IPT/TIG" evidence="2">
    <location>
        <begin position="1506"/>
        <end position="1597"/>
    </location>
</feature>
<feature type="domain" description="IPT/TIG" evidence="2">
    <location>
        <begin position="4135"/>
        <end position="4223"/>
    </location>
</feature>
<dbReference type="Proteomes" id="UP000019132">
    <property type="component" value="Unassembled WGS sequence"/>
</dbReference>
<feature type="domain" description="IPT/TIG" evidence="2">
    <location>
        <begin position="4225"/>
        <end position="4312"/>
    </location>
</feature>
<dbReference type="VEuPathDB" id="FungiDB:PYU1_G005463"/>
<dbReference type="CDD" id="cd00102">
    <property type="entry name" value="IPT"/>
    <property type="match status" value="17"/>
</dbReference>
<name>K3WKI2_GLOUD</name>
<feature type="domain" description="IPT/TIG" evidence="2">
    <location>
        <begin position="3585"/>
        <end position="3670"/>
    </location>
</feature>
<feature type="domain" description="IPT/TIG" evidence="2">
    <location>
        <begin position="3957"/>
        <end position="4042"/>
    </location>
</feature>
<feature type="domain" description="IPT/TIG" evidence="2">
    <location>
        <begin position="1790"/>
        <end position="1875"/>
    </location>
</feature>
<feature type="domain" description="IPT/TIG" evidence="2">
    <location>
        <begin position="663"/>
        <end position="754"/>
    </location>
</feature>
<feature type="domain" description="IPT/TIG" evidence="2">
    <location>
        <begin position="3113"/>
        <end position="3200"/>
    </location>
</feature>
<dbReference type="EnsemblProtists" id="PYU1_T005474">
    <property type="protein sequence ID" value="PYU1_T005474"/>
    <property type="gene ID" value="PYU1_G005463"/>
</dbReference>
<feature type="domain" description="IPT/TIG" evidence="2">
    <location>
        <begin position="4314"/>
        <end position="4404"/>
    </location>
</feature>
<evidence type="ECO:0000313" key="3">
    <source>
        <dbReference type="EnsemblProtists" id="PYU1_T005474"/>
    </source>
</evidence>
<dbReference type="CDD" id="cd00603">
    <property type="entry name" value="IPT_PCSR"/>
    <property type="match status" value="5"/>
</dbReference>
<feature type="domain" description="IPT/TIG" evidence="2">
    <location>
        <begin position="2147"/>
        <end position="2235"/>
    </location>
</feature>
<feature type="domain" description="IPT/TIG" evidence="2">
    <location>
        <begin position="101"/>
        <end position="194"/>
    </location>
</feature>
<dbReference type="InterPro" id="IPR014756">
    <property type="entry name" value="Ig_E-set"/>
</dbReference>
<reference evidence="4" key="2">
    <citation type="submission" date="2010-04" db="EMBL/GenBank/DDBJ databases">
        <authorList>
            <person name="Buell R."/>
            <person name="Hamilton J."/>
            <person name="Hostetler J."/>
        </authorList>
    </citation>
    <scope>NUCLEOTIDE SEQUENCE [LARGE SCALE GENOMIC DNA]</scope>
    <source>
        <strain evidence="4">DAOM:BR144</strain>
    </source>
</reference>
<dbReference type="SUPFAM" id="SSF81296">
    <property type="entry name" value="E set domains"/>
    <property type="match status" value="33"/>
</dbReference>
<reference evidence="4" key="1">
    <citation type="journal article" date="2010" name="Genome Biol.">
        <title>Genome sequence of the necrotrophic plant pathogen Pythium ultimum reveals original pathogenicity mechanisms and effector repertoire.</title>
        <authorList>
            <person name="Levesque C.A."/>
            <person name="Brouwer H."/>
            <person name="Cano L."/>
            <person name="Hamilton J.P."/>
            <person name="Holt C."/>
            <person name="Huitema E."/>
            <person name="Raffaele S."/>
            <person name="Robideau G.P."/>
            <person name="Thines M."/>
            <person name="Win J."/>
            <person name="Zerillo M.M."/>
            <person name="Beakes G.W."/>
            <person name="Boore J.L."/>
            <person name="Busam D."/>
            <person name="Dumas B."/>
            <person name="Ferriera S."/>
            <person name="Fuerstenberg S.I."/>
            <person name="Gachon C.M."/>
            <person name="Gaulin E."/>
            <person name="Govers F."/>
            <person name="Grenville-Briggs L."/>
            <person name="Horner N."/>
            <person name="Hostetler J."/>
            <person name="Jiang R.H."/>
            <person name="Johnson J."/>
            <person name="Krajaejun T."/>
            <person name="Lin H."/>
            <person name="Meijer H.J."/>
            <person name="Moore B."/>
            <person name="Morris P."/>
            <person name="Phuntmart V."/>
            <person name="Puiu D."/>
            <person name="Shetty J."/>
            <person name="Stajich J.E."/>
            <person name="Tripathy S."/>
            <person name="Wawra S."/>
            <person name="van West P."/>
            <person name="Whitty B.R."/>
            <person name="Coutinho P.M."/>
            <person name="Henrissat B."/>
            <person name="Martin F."/>
            <person name="Thomas P.D."/>
            <person name="Tyler B.M."/>
            <person name="De Vries R.P."/>
            <person name="Kamoun S."/>
            <person name="Yandell M."/>
            <person name="Tisserat N."/>
            <person name="Buell C.R."/>
        </authorList>
    </citation>
    <scope>NUCLEOTIDE SEQUENCE</scope>
    <source>
        <strain evidence="4">DAOM:BR144</strain>
    </source>
</reference>
<feature type="domain" description="IPT/TIG" evidence="2">
    <location>
        <begin position="3848"/>
        <end position="3931"/>
    </location>
</feature>
<feature type="domain" description="IPT/TIG" evidence="2">
    <location>
        <begin position="3489"/>
        <end position="3583"/>
    </location>
</feature>
<feature type="domain" description="IPT/TIG" evidence="2">
    <location>
        <begin position="3014"/>
        <end position="3111"/>
    </location>
</feature>
<keyword evidence="1" id="KW-0732">Signal</keyword>
<feature type="domain" description="IPT/TIG" evidence="2">
    <location>
        <begin position="4045"/>
        <end position="4133"/>
    </location>
</feature>
<evidence type="ECO:0000259" key="2">
    <source>
        <dbReference type="SMART" id="SM00429"/>
    </source>
</evidence>
<dbReference type="HOGENOM" id="CLU_223713_0_0_1"/>
<feature type="domain" description="IPT/TIG" evidence="2">
    <location>
        <begin position="293"/>
        <end position="376"/>
    </location>
</feature>
<feature type="domain" description="IPT/TIG" evidence="2">
    <location>
        <begin position="2334"/>
        <end position="2429"/>
    </location>
</feature>
<evidence type="ECO:0000256" key="1">
    <source>
        <dbReference type="ARBA" id="ARBA00022729"/>
    </source>
</evidence>
<dbReference type="PANTHER" id="PTHR46769">
    <property type="entry name" value="POLYCYSTIC KIDNEY AND HEPATIC DISEASE 1 (AUTOSOMAL RECESSIVE)-LIKE 1"/>
    <property type="match status" value="1"/>
</dbReference>
<feature type="domain" description="IPT/TIG" evidence="2">
    <location>
        <begin position="1877"/>
        <end position="1961"/>
    </location>
</feature>
<dbReference type="InterPro" id="IPR013783">
    <property type="entry name" value="Ig-like_fold"/>
</dbReference>
<feature type="domain" description="IPT/TIG" evidence="2">
    <location>
        <begin position="1113"/>
        <end position="1198"/>
    </location>
</feature>
<dbReference type="PANTHER" id="PTHR46769:SF2">
    <property type="entry name" value="FIBROCYSTIN-L ISOFORM 2 PRECURSOR-RELATED"/>
    <property type="match status" value="1"/>
</dbReference>
<organism evidence="3 4">
    <name type="scientific">Globisporangium ultimum (strain ATCC 200006 / CBS 805.95 / DAOM BR144)</name>
    <name type="common">Pythium ultimum</name>
    <dbReference type="NCBI Taxonomy" id="431595"/>
    <lineage>
        <taxon>Eukaryota</taxon>
        <taxon>Sar</taxon>
        <taxon>Stramenopiles</taxon>
        <taxon>Oomycota</taxon>
        <taxon>Peronosporomycetes</taxon>
        <taxon>Pythiales</taxon>
        <taxon>Pythiaceae</taxon>
        <taxon>Globisporangium</taxon>
    </lineage>
</organism>
<dbReference type="OMA" id="HELADCE"/>
<feature type="domain" description="IPT/TIG" evidence="2">
    <location>
        <begin position="3202"/>
        <end position="3301"/>
    </location>
</feature>
<dbReference type="Gene3D" id="2.60.40.10">
    <property type="entry name" value="Immunoglobulins"/>
    <property type="match status" value="35"/>
</dbReference>
<sequence>MSYIAIPEIWNVTITSALPVVTPGALSNVAFDIVGDLFSIDQETVCRIGDMIMKSYAADVNRVRCSASMDLTIGNVIDVAVSNDGVHFSDPVQAEVSAAKMLQLSALSPSFGSVRGGNTIVLQGSNLDKFEALQCVYGWDESANRSRTVATILNESAVQCTVNGAKVDEVWQVPVTLYSPSHKVSSNYLLYRYVEGYTVHAVTPTRVLYGSTVSISVKGSRFVYSRAVRCLLRDEKRFPQNTPAIVNGKWKSPYEVECKFLSNTLAPERYQVELALNGVDFDASSHSVEVLNAPEVTKIWPVRGPSSGNTSVALSGSNFALDMTCCFADVCAPAKVQNESSAICTTPSHASGNASIALSLDVEGGHIATGFQFEFVRGPEITFVRPSVLVFGAMFPEKLSVGGANFDPDMVPVCTFGGSQKIVGKTVSSTLVECPLPHLPYQNHSIIPFSLLYEGNEAVTFEKEGRLLHIEMMKVSSIHQIRPNKIAIAEGTTQSHHFEFQGHFYFVSQQVLCQFDCSNGDRIFSGQMTMLSHELADCEVFSGFEHRGDCTVTLVQENTRISSHGVKLTISDKIHISTVSPSSDAIALGMLLKLDGTGFTLESEPMCHFGRDIMTKGFVTSATTMYCSSPKEMTMNRVEQEIELWVSDGGIASMPRNITFQASVRVTEIAPTFGPSAGGTRITVLGESFSAQMTFHCVFDGNQQVIAQWHTASNVSCVAPTLDFGRHVVSLLVNGAELIQNELISFNAVPLEVVHSIHPAKGVSSPSQSERGAVAVVHGANFIDSESLRCKFDEVESMATFLSSTRVECAVPLMRSGVKIVRIANNGFDFTAPRAPVVVTYGVLPNLIIDHTTPQRGPVSGGTIVHVIGFFSPVDNGIECVFGEITVLATMTNSSHLSCIAPAMPTPTKTRVDVRFGSSFARFDNQSSVEFEYVPSPEVRRVVPSLLSQSLKPVPVTISGIGFDSVGVVGCRFSGVDGALLSKSSTELMCLFDASFTGSFDVEILTSTSVVSAISTHQRIRVVRAVEPRSSYPSRFDERGGAQLIITAHNVFAAALSVKCRFRETVVDAMVLSEAKLRCITPPLPPGKANLYVTQDGGVSWSSAGLDVLVFASPQLFSVAPLHGVASGEFEITVFGTNFKDFPETSCRFDSVEATAVSVNESAITCITPSFSAGRVVSLWVSLNDVELSSNALSFAFNDVSSLLNKQGMVEERVVAAQPECPELIHGVSFTRVSSSQSSQAVTLSGFRFGSEMDLHCQIGSKSVVQANIRSDRFMKCDLPRLPPGNYSLQVICGAQSAARVLAVFPFEFLPPIVIDAFSPQVFPARGHFDLELHGHYFTPFNHLSCRFGRDDTAPVSATYVSPTIMRCATPVVPSASDVPLAVYADASSQRDQQILLASGMLTFTAHSGNQWTLVPNFGSTGGSFTIQISGDGAGTFMPYRCKFVGELGEIESSADPKHAAAMDNYGVSVLPCDVPRLRPGKYVVYVTPNGRDYVATSMTFAAHAPIHIERVAPLIAVARGGTYLVISGRGFHPWMKLECGFRTQQVSSWTKSTASYVSSTQVECIAPRHTPGNATFQLLPIESLASGVQGIPFTFTSEIVVHSIRPQVASAEQSTVIDVVGQGFYFSSAIQCRFHDLMSAGTFVNSSLVRCRAPPHAALTTVPVQLLLDGINVLLYTAPLSYHSALVIDRVYVKEEPVTEFSTSRRHLHIVGDRLVEYSSLRCEFGLPSAPLQLSFTFKWKVVAVHHGRDVSCLVPEFVPTGRVSIQLVDEVYHVHSNVVVFEHSSSFTVKRIEPARGSADGGYVLAIHGNLFPNVPSVVCSFGGHQVIGKRVSSESVECVVPRASSQRQPRIALKFGADSDTFWDTNRTFTYLPHASVYQLRPTLGWTRGGTKVAVYGSKMPFSSSIECFFGDTAVPATYVSSRELVCESPAIVVAQRERFIVRSNGRDWDAPVPLTFETIAAPIIHAMVPTMGSSDGGTNVILRGNFTAMFARPDLLLFCSFEDNGVASARITSNGTVSCTSPPFQNQRVVNLGLFYQSDDIALTGFQFRYVFSAVFLRSTPSVVPERWEGHVAVRGLNFAQSSMGFCAFESGSRFVRSSIRFVSPQEIHCAVPKLMPSKYRIHVSINGDAAISIGKSLVVTKMPHILRMTPQVDTMTGGSVVRFEGLHLVYVPSLVCLFGVKRVPARFHNNAIICVAPNASYATVSPERVNVSLIAEGTSYITQTFLFDYVQEPQITNIEVVVAGPKFEETVVICGKDLDCPAFLKLVPQQQVGRTSKSIQGQRWNATCQRFAVQETDGNQNCADGCDMFLSVNNQVFTSTARTVVLGVTPQITLVDPRYGSTSGGDIVHLIGRNLHASAHLFCVFGAQDRQHTRREAIVRSSERVECVTPRHHAGIFNLSIELETPTSSTNSSHVIAVFDFQFIAPFELHSVSPSLGPARGGTTVTVLGKGFTMHRDLRCRFGEQSVSAIFVNSTLIQCVSPPRLTRRANVTKFFVTLGSTVATMALHIANATIFTYADPPFVRAMSPEGGIYNKYHVIAIDGTGFTSDMVLRCRFGDTLPSVEGTFVTPDRILCPLQVGVNSGGLEASLRLPLALSIDGIQYVESGFAFELFQPAVIAAVSPRAVVPRVTKEIMLTYLNFDFSADLACAYLELNVTTYAHISDWSSNTLVCSIPSVPLRPGFLSIGVVRNGLQHSSNNLTADVIQTPDIFDFSPKSGPTTMSYERTMRSPTAPLYVTVHGKNFPAFRGIQCRFGSQLSTCTFQSVNSLRCVVPDASVAKRVPLAVSFNEVDYIDVPGWYEYIDNFFVQDVVPSTGALSGGTSVLIRGGSFDANDTITCRFGITWSEQSAIVLSSTELVCILPRIDALGLVDVSIFSESRRLTGRLRNAFTLTKPLAITSVWPLAAFEKRETLFDVYGVGFWRSPTLRCSFDAEKNSLTTTMVDTLTKSNDSAVTFTHAIWVSPTHVKCMVSSTIGANPAVRIGVTNNGVDFVYAATSQAIAFFTQFDITSVYPRMGTVIGGTKVTLHGKHFFNIKQRIWCQFGSIPKVSVGFVVTADEVVCVSPPNDDLKRDFNGTEDEGLATVSLALSLNGKDFMTTRHVFTYVQQPSMSKISPTSGSTDGSTMVIVRGTNFLISGGSAWCRFGKNEVRAMVVSASELSCIAPPNEFAEFVPIEVSINDGVDYMNNGVLYAYRQPPQFRRMAPTFGPSTGGTLMEIQGLNFYPSKRIQCCFADRYHCTRGWLVGSRRRRNTTIKCRTPAATAMIEDSSGSLIVPIQVTFNGQDFFTLDMNFEYVVDPIVEAIAPAFADAAGGTVVNIIGQHFQYSSALACRFDDDLIVSATFIDASTVSCAAPARSRGQANFSVTLNGQDFTYPTTNATVTFVNVPTMYSMSIEAEPGLAVQTLRLRGSGFENLTEIVCRFIQRVEDESVVQMEPAEYVSPTAIRCKVPQMDSKLGMADVMVAVHGVTSATQPSLRFMYLEGPTTYNVNPSFGSVEGGTRLKIMGNKFTPAANLECCFEQAQQPTSFRKCVAADYLSDKVLRCVTPRFATAVPAHLTIQSNNMLATTQNALMFQVHSPIQVTQVSPERGSFRGGTRIYVSGSNFLFVPRISCCIGDVRVPATFINSTLLECTTPFYGTGAAVVLVSINGQECYGNETLTFKFEKPPVIAKITPASGSQLGGTIIVVDGANFIENRSICFFGSRQASFSEVTSESRMTCQVPPQLDHTRERLAVTNNDGRDFSTDSVFFTYIQAEDVFAVYPRRVSSAQNGGIVTLATNNVVNTGNLSCFLDDIVVRAKFEAPTQIYCSLPPHIVPGVKKVYISNDGFMKSQTFALLDVINPPTIASAYPLEGVDSGGQTVTFEGSRLGPISHCRFGDALVVARHVSAFRIECIAPRQEMNGIVSLQVLDNGAELLSEPLSFRYVDTINRDAMSRKLVEKQQPGSYDEDIRPHVTSVYPLTASATGGTNIIVRGIHFQNNNALTCHFGKVVVLARFHSPEQIVCVSPRLAPQTYRFQVSNDGGVSLLSNSRTSITTYTDAYVQSITPSYGPHTGGTAVTVFGMHFGPRTSALLCRFGGTKVQIVKFVSANEIVCIAPMQKGTASVVPVTVTTNNETYTPNPVFFTYTIVGNVVSVTPRFGPARGGTVVLVRAYNLDINDNGSVWCRIGSTAIKGELLSATLVRCVTLASSRGAGSFAVELSVNGQDFTNSHVLFEYTADISIERISPVLGPSLITSTVVTVYGFGFMNTADLVCFFDAVRSPATWHSSTEISCTAPPQVPHVVSVRVSNNGLDMSSASSSAKYLYHNDMALSRITPVIGLMEGGTPVFFKGRNFLNHTLLSCRFGELIVSATYLSDSLLNCVAPRQLTNLLTTSGRVAVDVSSNRIDFTKSGLQFTYTQHCPFAQY</sequence>
<dbReference type="InParanoid" id="K3WKI2"/>
<dbReference type="SMART" id="SM00429">
    <property type="entry name" value="IPT"/>
    <property type="match status" value="29"/>
</dbReference>
<feature type="domain" description="IPT/TIG" evidence="2">
    <location>
        <begin position="3672"/>
        <end position="3758"/>
    </location>
</feature>
<feature type="domain" description="IPT/TIG" evidence="2">
    <location>
        <begin position="1599"/>
        <end position="1684"/>
    </location>
</feature>
<dbReference type="EMBL" id="GL376633">
    <property type="status" value="NOT_ANNOTATED_CDS"/>
    <property type="molecule type" value="Genomic_DNA"/>
</dbReference>
<dbReference type="InterPro" id="IPR002909">
    <property type="entry name" value="IPT_dom"/>
</dbReference>
<feature type="domain" description="IPT/TIG" evidence="2">
    <location>
        <begin position="3303"/>
        <end position="3381"/>
    </location>
</feature>
<dbReference type="eggNOG" id="KOG3610">
    <property type="taxonomic scope" value="Eukaryota"/>
</dbReference>
<dbReference type="InterPro" id="IPR052387">
    <property type="entry name" value="Fibrocystin"/>
</dbReference>
<protein>
    <recommendedName>
        <fullName evidence="2">IPT/TIG domain-containing protein</fullName>
    </recommendedName>
</protein>
<evidence type="ECO:0000313" key="4">
    <source>
        <dbReference type="Proteomes" id="UP000019132"/>
    </source>
</evidence>
<feature type="domain" description="IPT/TIG" evidence="2">
    <location>
        <begin position="1312"/>
        <end position="1405"/>
    </location>
</feature>
<dbReference type="Pfam" id="PF01833">
    <property type="entry name" value="TIG"/>
    <property type="match status" value="29"/>
</dbReference>
<feature type="domain" description="IPT/TIG" evidence="2">
    <location>
        <begin position="2431"/>
        <end position="2523"/>
    </location>
</feature>
<dbReference type="STRING" id="431595.K3WKI2"/>
<accession>K3WKI2</accession>
<feature type="domain" description="IPT/TIG" evidence="2">
    <location>
        <begin position="1965"/>
        <end position="2055"/>
    </location>
</feature>
<feature type="domain" description="IPT/TIG" evidence="2">
    <location>
        <begin position="2712"/>
        <end position="2808"/>
    </location>
</feature>
<proteinExistence type="predicted"/>